<evidence type="ECO:0000313" key="3">
    <source>
        <dbReference type="EMBL" id="MBA2225406.1"/>
    </source>
</evidence>
<dbReference type="Proteomes" id="UP000542342">
    <property type="component" value="Unassembled WGS sequence"/>
</dbReference>
<name>A0A7V8VCG0_9BACT</name>
<organism evidence="3 4">
    <name type="scientific">Thermogemmata fonticola</name>
    <dbReference type="NCBI Taxonomy" id="2755323"/>
    <lineage>
        <taxon>Bacteria</taxon>
        <taxon>Pseudomonadati</taxon>
        <taxon>Planctomycetota</taxon>
        <taxon>Planctomycetia</taxon>
        <taxon>Gemmatales</taxon>
        <taxon>Gemmataceae</taxon>
        <taxon>Thermogemmata</taxon>
    </lineage>
</organism>
<evidence type="ECO:0000313" key="4">
    <source>
        <dbReference type="Proteomes" id="UP000542342"/>
    </source>
</evidence>
<dbReference type="RefSeq" id="WP_194536833.1">
    <property type="nucleotide sequence ID" value="NZ_JACEFB010000002.1"/>
</dbReference>
<accession>A0A7V8VCG0</accession>
<dbReference type="EMBL" id="JACEFB010000002">
    <property type="protein sequence ID" value="MBA2225406.1"/>
    <property type="molecule type" value="Genomic_DNA"/>
</dbReference>
<keyword evidence="4" id="KW-1185">Reference proteome</keyword>
<evidence type="ECO:0000259" key="2">
    <source>
        <dbReference type="Pfam" id="PF07589"/>
    </source>
</evidence>
<feature type="domain" description="Ice-binding protein C-terminal" evidence="2">
    <location>
        <begin position="52"/>
        <end position="76"/>
    </location>
</feature>
<dbReference type="AlphaFoldDB" id="A0A7V8VCG0"/>
<protein>
    <submittedName>
        <fullName evidence="3">PEP-CTERM sorting domain-containing protein</fullName>
    </submittedName>
</protein>
<reference evidence="3 4" key="1">
    <citation type="submission" date="2020-07" db="EMBL/GenBank/DDBJ databases">
        <title>Thermogemmata thermophila gen. nov., sp. nov., a novel moderate thermophilic planctomycete from a Kamchatka hot spring.</title>
        <authorList>
            <person name="Elcheninov A.G."/>
            <person name="Podosokorskaya O.A."/>
            <person name="Kovaleva O.L."/>
            <person name="Novikov A."/>
            <person name="Bonch-Osmolovskaya E.A."/>
            <person name="Toshchakov S.V."/>
            <person name="Kublanov I.V."/>
        </authorList>
    </citation>
    <scope>NUCLEOTIDE SEQUENCE [LARGE SCALE GENOMIC DNA]</scope>
    <source>
        <strain evidence="3 4">2918</strain>
    </source>
</reference>
<dbReference type="InterPro" id="IPR013424">
    <property type="entry name" value="Ice-binding_C"/>
</dbReference>
<feature type="region of interest" description="Disordered" evidence="1">
    <location>
        <begin position="75"/>
        <end position="102"/>
    </location>
</feature>
<comment type="caution">
    <text evidence="3">The sequence shown here is derived from an EMBL/GenBank/DDBJ whole genome shotgun (WGS) entry which is preliminary data.</text>
</comment>
<proteinExistence type="predicted"/>
<evidence type="ECO:0000256" key="1">
    <source>
        <dbReference type="SAM" id="MobiDB-lite"/>
    </source>
</evidence>
<gene>
    <name evidence="3" type="ORF">H0921_04420</name>
</gene>
<sequence length="102" mass="10428">MGLFVLSSPTALGFFPPVIQPPGPPVTPPPVNPPPVVVPPVDPPPVVVPPRQVPEPATLLTALAGLATAAGYHSLRKRRKHSKAVASSPPLAKTGDSSQSLP</sequence>
<dbReference type="Pfam" id="PF07589">
    <property type="entry name" value="PEP-CTERM"/>
    <property type="match status" value="1"/>
</dbReference>